<evidence type="ECO:0000256" key="3">
    <source>
        <dbReference type="ARBA" id="ARBA00022606"/>
    </source>
</evidence>
<proteinExistence type="inferred from homology"/>
<keyword evidence="9 10" id="KW-0807">Transducer</keyword>
<dbReference type="Pfam" id="PF02949">
    <property type="entry name" value="7tm_6"/>
    <property type="match status" value="1"/>
</dbReference>
<evidence type="ECO:0000256" key="1">
    <source>
        <dbReference type="ARBA" id="ARBA00004651"/>
    </source>
</evidence>
<organism evidence="12 13">
    <name type="scientific">Drosophila lebanonensis</name>
    <name type="common">Fruit fly</name>
    <name type="synonym">Scaptodrosophila lebanonensis</name>
    <dbReference type="NCBI Taxonomy" id="7225"/>
    <lineage>
        <taxon>Eukaryota</taxon>
        <taxon>Metazoa</taxon>
        <taxon>Ecdysozoa</taxon>
        <taxon>Arthropoda</taxon>
        <taxon>Hexapoda</taxon>
        <taxon>Insecta</taxon>
        <taxon>Pterygota</taxon>
        <taxon>Neoptera</taxon>
        <taxon>Endopterygota</taxon>
        <taxon>Diptera</taxon>
        <taxon>Brachycera</taxon>
        <taxon>Muscomorpha</taxon>
        <taxon>Ephydroidea</taxon>
        <taxon>Drosophilidae</taxon>
        <taxon>Scaptodrosophila</taxon>
    </lineage>
</organism>
<feature type="transmembrane region" description="Helical" evidence="10">
    <location>
        <begin position="118"/>
        <end position="137"/>
    </location>
</feature>
<feature type="transmembrane region" description="Helical" evidence="10">
    <location>
        <begin position="246"/>
        <end position="269"/>
    </location>
</feature>
<feature type="transmembrane region" description="Helical" evidence="10">
    <location>
        <begin position="6"/>
        <end position="22"/>
    </location>
</feature>
<dbReference type="GO" id="GO:0005549">
    <property type="term" value="F:odorant binding"/>
    <property type="evidence" value="ECO:0007669"/>
    <property type="project" value="InterPro"/>
</dbReference>
<comment type="similarity">
    <text evidence="10">Belongs to the insect chemoreceptor superfamily. Heteromeric odorant receptor channel (TC 1.A.69) family.</text>
</comment>
<dbReference type="PANTHER" id="PTHR21137:SF3">
    <property type="entry name" value="ODORANT RECEPTOR 30A-RELATED"/>
    <property type="match status" value="1"/>
</dbReference>
<dbReference type="AlphaFoldDB" id="A0A6J2TL47"/>
<keyword evidence="11" id="KW-0175">Coiled coil</keyword>
<evidence type="ECO:0000256" key="9">
    <source>
        <dbReference type="ARBA" id="ARBA00023224"/>
    </source>
</evidence>
<protein>
    <recommendedName>
        <fullName evidence="10">Odorant receptor</fullName>
    </recommendedName>
</protein>
<keyword evidence="12" id="KW-1185">Reference proteome</keyword>
<dbReference type="PANTHER" id="PTHR21137">
    <property type="entry name" value="ODORANT RECEPTOR"/>
    <property type="match status" value="1"/>
</dbReference>
<feature type="transmembrane region" description="Helical" evidence="10">
    <location>
        <begin position="275"/>
        <end position="296"/>
    </location>
</feature>
<dbReference type="OrthoDB" id="7677057at2759"/>
<evidence type="ECO:0000313" key="13">
    <source>
        <dbReference type="RefSeq" id="XP_030376759.1"/>
    </source>
</evidence>
<evidence type="ECO:0000256" key="10">
    <source>
        <dbReference type="RuleBase" id="RU351113"/>
    </source>
</evidence>
<evidence type="ECO:0000313" key="12">
    <source>
        <dbReference type="Proteomes" id="UP000504634"/>
    </source>
</evidence>
<dbReference type="CTD" id="36413"/>
<dbReference type="InterPro" id="IPR004117">
    <property type="entry name" value="7tm6_olfct_rcpt"/>
</dbReference>
<evidence type="ECO:0000256" key="11">
    <source>
        <dbReference type="SAM" id="Coils"/>
    </source>
</evidence>
<keyword evidence="7 10" id="KW-0472">Membrane</keyword>
<evidence type="ECO:0000256" key="8">
    <source>
        <dbReference type="ARBA" id="ARBA00023170"/>
    </source>
</evidence>
<evidence type="ECO:0000256" key="7">
    <source>
        <dbReference type="ARBA" id="ARBA00023136"/>
    </source>
</evidence>
<feature type="coiled-coil region" evidence="11">
    <location>
        <begin position="80"/>
        <end position="107"/>
    </location>
</feature>
<reference evidence="13" key="1">
    <citation type="submission" date="2025-08" db="UniProtKB">
        <authorList>
            <consortium name="RefSeq"/>
        </authorList>
    </citation>
    <scope>IDENTIFICATION</scope>
    <source>
        <strain evidence="13">11010-0011.00</strain>
        <tissue evidence="13">Whole body</tissue>
    </source>
</reference>
<feature type="transmembrane region" description="Helical" evidence="10">
    <location>
        <begin position="59"/>
        <end position="77"/>
    </location>
</feature>
<evidence type="ECO:0000256" key="5">
    <source>
        <dbReference type="ARBA" id="ARBA00022725"/>
    </source>
</evidence>
<evidence type="ECO:0000256" key="2">
    <source>
        <dbReference type="ARBA" id="ARBA00022475"/>
    </source>
</evidence>
<name>A0A6J2TL47_DROLE</name>
<gene>
    <name evidence="13" type="primary">LOC115625742</name>
</gene>
<feature type="transmembrane region" description="Helical" evidence="10">
    <location>
        <begin position="167"/>
        <end position="197"/>
    </location>
</feature>
<dbReference type="Proteomes" id="UP000504634">
    <property type="component" value="Unplaced"/>
</dbReference>
<dbReference type="GO" id="GO:0004984">
    <property type="term" value="F:olfactory receptor activity"/>
    <property type="evidence" value="ECO:0007669"/>
    <property type="project" value="InterPro"/>
</dbReference>
<evidence type="ECO:0000256" key="6">
    <source>
        <dbReference type="ARBA" id="ARBA00022989"/>
    </source>
</evidence>
<keyword evidence="3 10" id="KW-0716">Sensory transduction</keyword>
<evidence type="ECO:0000256" key="4">
    <source>
        <dbReference type="ARBA" id="ARBA00022692"/>
    </source>
</evidence>
<sequence>MFEDIQLIYMNIWILRFWGLLYDNSYKYSICLALSIFHVFTQLYYMLSTDDGITGIIRNSYMLVLWINTVLRAYLLIHDHDSYVDLIENLRRSYHELRRQNDRYITDMLTQANRLGQLMARGNLFFGLLTCIGFGLYPLSGSERVLPFGSKLPGLDEYSSPYYELLYVFQMLITPMGCCMYIPYTSLMVAFIMFGIVMCKALQHRLECLGKGSLTRNKLKEEIIECICYQQRIIDYIHTINALTTYIFLVEFLAFGALLCALLFMLLIVNSTAQMVIVCAYINMILAQILAIYWYANELREQNLAIATAAYKTDWFAFDVPAQKNMVLIILRAQRPASIMLGNIRPITLELFQRLLNTTYSFFTVLKRVYA</sequence>
<feature type="transmembrane region" description="Helical" evidence="10">
    <location>
        <begin position="29"/>
        <end position="47"/>
    </location>
</feature>
<dbReference type="GeneID" id="115625742"/>
<keyword evidence="6 10" id="KW-1133">Transmembrane helix</keyword>
<keyword evidence="8 10" id="KW-0675">Receptor</keyword>
<comment type="subcellular location">
    <subcellularLocation>
        <location evidence="1 10">Cell membrane</location>
        <topology evidence="1 10">Multi-pass membrane protein</topology>
    </subcellularLocation>
</comment>
<keyword evidence="4 10" id="KW-0812">Transmembrane</keyword>
<accession>A0A6J2TL47</accession>
<keyword evidence="2" id="KW-1003">Cell membrane</keyword>
<keyword evidence="5 10" id="KW-0552">Olfaction</keyword>
<dbReference type="GO" id="GO:0005886">
    <property type="term" value="C:plasma membrane"/>
    <property type="evidence" value="ECO:0007669"/>
    <property type="project" value="UniProtKB-SubCell"/>
</dbReference>
<dbReference type="GO" id="GO:0007165">
    <property type="term" value="P:signal transduction"/>
    <property type="evidence" value="ECO:0007669"/>
    <property type="project" value="UniProtKB-KW"/>
</dbReference>
<dbReference type="RefSeq" id="XP_030376759.1">
    <property type="nucleotide sequence ID" value="XM_030520899.1"/>
</dbReference>